<dbReference type="PANTHER" id="PTHR44227">
    <property type="match status" value="1"/>
</dbReference>
<dbReference type="PANTHER" id="PTHR44227:SF3">
    <property type="entry name" value="PROTEIN O-MANNOSYL-TRANSFERASE TMTC4"/>
    <property type="match status" value="1"/>
</dbReference>
<organism evidence="4 5">
    <name type="scientific">Thalassoglobus polymorphus</name>
    <dbReference type="NCBI Taxonomy" id="2527994"/>
    <lineage>
        <taxon>Bacteria</taxon>
        <taxon>Pseudomonadati</taxon>
        <taxon>Planctomycetota</taxon>
        <taxon>Planctomycetia</taxon>
        <taxon>Planctomycetales</taxon>
        <taxon>Planctomycetaceae</taxon>
        <taxon>Thalassoglobus</taxon>
    </lineage>
</organism>
<keyword evidence="1" id="KW-0677">Repeat</keyword>
<feature type="transmembrane region" description="Helical" evidence="3">
    <location>
        <begin position="385"/>
        <end position="408"/>
    </location>
</feature>
<evidence type="ECO:0000256" key="2">
    <source>
        <dbReference type="ARBA" id="ARBA00022803"/>
    </source>
</evidence>
<proteinExistence type="predicted"/>
<keyword evidence="3" id="KW-1133">Transmembrane helix</keyword>
<dbReference type="AlphaFoldDB" id="A0A517QS36"/>
<evidence type="ECO:0000256" key="1">
    <source>
        <dbReference type="ARBA" id="ARBA00022737"/>
    </source>
</evidence>
<name>A0A517QS36_9PLAN</name>
<gene>
    <name evidence="4" type="ORF">Mal48_37060</name>
</gene>
<dbReference type="RefSeq" id="WP_145202398.1">
    <property type="nucleotide sequence ID" value="NZ_CP036267.1"/>
</dbReference>
<feature type="transmembrane region" description="Helical" evidence="3">
    <location>
        <begin position="21"/>
        <end position="44"/>
    </location>
</feature>
<feature type="transmembrane region" description="Helical" evidence="3">
    <location>
        <begin position="323"/>
        <end position="343"/>
    </location>
</feature>
<feature type="transmembrane region" description="Helical" evidence="3">
    <location>
        <begin position="230"/>
        <end position="251"/>
    </location>
</feature>
<feature type="transmembrane region" description="Helical" evidence="3">
    <location>
        <begin position="191"/>
        <end position="210"/>
    </location>
</feature>
<dbReference type="InterPro" id="IPR052346">
    <property type="entry name" value="O-mannosyl-transferase_TMTC"/>
</dbReference>
<feature type="transmembrane region" description="Helical" evidence="3">
    <location>
        <begin position="263"/>
        <end position="282"/>
    </location>
</feature>
<keyword evidence="3" id="KW-0472">Membrane</keyword>
<evidence type="ECO:0000256" key="3">
    <source>
        <dbReference type="SAM" id="Phobius"/>
    </source>
</evidence>
<feature type="transmembrane region" description="Helical" evidence="3">
    <location>
        <begin position="355"/>
        <end position="373"/>
    </location>
</feature>
<keyword evidence="3" id="KW-0812">Transmembrane</keyword>
<reference evidence="4 5" key="1">
    <citation type="submission" date="2019-02" db="EMBL/GenBank/DDBJ databases">
        <title>Deep-cultivation of Planctomycetes and their phenomic and genomic characterization uncovers novel biology.</title>
        <authorList>
            <person name="Wiegand S."/>
            <person name="Jogler M."/>
            <person name="Boedeker C."/>
            <person name="Pinto D."/>
            <person name="Vollmers J."/>
            <person name="Rivas-Marin E."/>
            <person name="Kohn T."/>
            <person name="Peeters S.H."/>
            <person name="Heuer A."/>
            <person name="Rast P."/>
            <person name="Oberbeckmann S."/>
            <person name="Bunk B."/>
            <person name="Jeske O."/>
            <person name="Meyerdierks A."/>
            <person name="Storesund J.E."/>
            <person name="Kallscheuer N."/>
            <person name="Luecker S."/>
            <person name="Lage O.M."/>
            <person name="Pohl T."/>
            <person name="Merkel B.J."/>
            <person name="Hornburger P."/>
            <person name="Mueller R.-W."/>
            <person name="Bruemmer F."/>
            <person name="Labrenz M."/>
            <person name="Spormann A.M."/>
            <person name="Op den Camp H."/>
            <person name="Overmann J."/>
            <person name="Amann R."/>
            <person name="Jetten M.S.M."/>
            <person name="Mascher T."/>
            <person name="Medema M.H."/>
            <person name="Devos D.P."/>
            <person name="Kaster A.-K."/>
            <person name="Ovreas L."/>
            <person name="Rohde M."/>
            <person name="Galperin M.Y."/>
            <person name="Jogler C."/>
        </authorList>
    </citation>
    <scope>NUCLEOTIDE SEQUENCE [LARGE SCALE GENOMIC DNA]</scope>
    <source>
        <strain evidence="4 5">Mal48</strain>
    </source>
</reference>
<feature type="transmembrane region" description="Helical" evidence="3">
    <location>
        <begin position="108"/>
        <end position="127"/>
    </location>
</feature>
<protein>
    <recommendedName>
        <fullName evidence="6">Tetratricopeptide repeat protein</fullName>
    </recommendedName>
</protein>
<dbReference type="KEGG" id="tpol:Mal48_37060"/>
<feature type="transmembrane region" description="Helical" evidence="3">
    <location>
        <begin position="297"/>
        <end position="316"/>
    </location>
</feature>
<dbReference type="OrthoDB" id="9797765at2"/>
<dbReference type="EMBL" id="CP036267">
    <property type="protein sequence ID" value="QDT34446.1"/>
    <property type="molecule type" value="Genomic_DNA"/>
</dbReference>
<evidence type="ECO:0008006" key="6">
    <source>
        <dbReference type="Google" id="ProtNLM"/>
    </source>
</evidence>
<dbReference type="Proteomes" id="UP000315724">
    <property type="component" value="Chromosome"/>
</dbReference>
<evidence type="ECO:0000313" key="5">
    <source>
        <dbReference type="Proteomes" id="UP000315724"/>
    </source>
</evidence>
<sequence>MSSLPEQDQQLSFWKRVWTQFRAWLQLNLWPVLGLVAVTFLVYAPVVNFGFLNWDDTWYIVQNDLIKSWNPVNLYKIATEPVARNFAPLTIGTFLVEHTLWGLWPGGYHLTNVLLHAVNAVLVYSLVERISKNQLAAWGLAALFALHPLQVETVAWISSRKTLLSTTFMLAGLICWLRVERTSRHEGWGIIWLLLGLLSKASVVVVPPIVVAWDVLIGKKKFADSAAKQIIPMFFCVMLIFITMSAQTTIVGGVRSHIGASKLWIFAIDCTVLWRYVGMMFVPNDLCVLYDPETSGIAGWIALSVVSWIGLAGLAWKFHKRYSMTVFCFVSWILLLIPVLNLFPITTLMNDRYLYLPMVPFFCGVLLGAKEIWKSFQLPQLSKRFAMAPLLSCVAIVSVYCWGTLTYLPVWSQPLTLWHYAKSETPTLTVVQIQWALTLQDLGETDDAREALKYALAHCNPDELDQKRIQRMLDEWDHGTQGDEET</sequence>
<keyword evidence="5" id="KW-1185">Reference proteome</keyword>
<feature type="transmembrane region" description="Helical" evidence="3">
    <location>
        <begin position="136"/>
        <end position="157"/>
    </location>
</feature>
<feature type="transmembrane region" description="Helical" evidence="3">
    <location>
        <begin position="163"/>
        <end position="179"/>
    </location>
</feature>
<accession>A0A517QS36</accession>
<evidence type="ECO:0000313" key="4">
    <source>
        <dbReference type="EMBL" id="QDT34446.1"/>
    </source>
</evidence>
<keyword evidence="2" id="KW-0802">TPR repeat</keyword>